<evidence type="ECO:0000256" key="4">
    <source>
        <dbReference type="ARBA" id="ARBA00022970"/>
    </source>
</evidence>
<evidence type="ECO:0000256" key="3">
    <source>
        <dbReference type="ARBA" id="ARBA00022692"/>
    </source>
</evidence>
<dbReference type="SUPFAM" id="SSF161098">
    <property type="entry name" value="MetI-like"/>
    <property type="match status" value="1"/>
</dbReference>
<dbReference type="InterPro" id="IPR043429">
    <property type="entry name" value="ArtM/GltK/GlnP/TcyL/YhdX-like"/>
</dbReference>
<gene>
    <name evidence="9" type="ORF">V8Q02_13130</name>
</gene>
<evidence type="ECO:0000256" key="1">
    <source>
        <dbReference type="ARBA" id="ARBA00004651"/>
    </source>
</evidence>
<feature type="transmembrane region" description="Helical" evidence="7">
    <location>
        <begin position="257"/>
        <end position="276"/>
    </location>
</feature>
<feature type="transmembrane region" description="Helical" evidence="7">
    <location>
        <begin position="330"/>
        <end position="349"/>
    </location>
</feature>
<keyword evidence="7" id="KW-0813">Transport</keyword>
<evidence type="ECO:0000256" key="6">
    <source>
        <dbReference type="ARBA" id="ARBA00023136"/>
    </source>
</evidence>
<keyword evidence="3 7" id="KW-0812">Transmembrane</keyword>
<dbReference type="Gene3D" id="1.10.3720.10">
    <property type="entry name" value="MetI-like"/>
    <property type="match status" value="1"/>
</dbReference>
<evidence type="ECO:0000256" key="7">
    <source>
        <dbReference type="RuleBase" id="RU363032"/>
    </source>
</evidence>
<evidence type="ECO:0000313" key="10">
    <source>
        <dbReference type="Proteomes" id="UP001531129"/>
    </source>
</evidence>
<dbReference type="PANTHER" id="PTHR30614:SF37">
    <property type="entry name" value="AMINO-ACID ABC TRANSPORTER PERMEASE PROTEIN YHDX-RELATED"/>
    <property type="match status" value="1"/>
</dbReference>
<organism evidence="9 10">
    <name type="scientific">Rhizobium aouanii</name>
    <dbReference type="NCBI Taxonomy" id="3118145"/>
    <lineage>
        <taxon>Bacteria</taxon>
        <taxon>Pseudomonadati</taxon>
        <taxon>Pseudomonadota</taxon>
        <taxon>Alphaproteobacteria</taxon>
        <taxon>Hyphomicrobiales</taxon>
        <taxon>Rhizobiaceae</taxon>
        <taxon>Rhizobium/Agrobacterium group</taxon>
        <taxon>Rhizobium</taxon>
    </lineage>
</organism>
<accession>A0ABU8CKD1</accession>
<keyword evidence="4" id="KW-0029">Amino-acid transport</keyword>
<proteinExistence type="inferred from homology"/>
<keyword evidence="6 7" id="KW-0472">Membrane</keyword>
<evidence type="ECO:0000259" key="8">
    <source>
        <dbReference type="PROSITE" id="PS50928"/>
    </source>
</evidence>
<dbReference type="CDD" id="cd06261">
    <property type="entry name" value="TM_PBP2"/>
    <property type="match status" value="1"/>
</dbReference>
<feature type="domain" description="ABC transmembrane type-1" evidence="8">
    <location>
        <begin position="91"/>
        <end position="377"/>
    </location>
</feature>
<feature type="transmembrane region" description="Helical" evidence="7">
    <location>
        <begin position="361"/>
        <end position="381"/>
    </location>
</feature>
<evidence type="ECO:0000256" key="5">
    <source>
        <dbReference type="ARBA" id="ARBA00022989"/>
    </source>
</evidence>
<dbReference type="PROSITE" id="PS50928">
    <property type="entry name" value="ABC_TM1"/>
    <property type="match status" value="1"/>
</dbReference>
<dbReference type="InterPro" id="IPR035906">
    <property type="entry name" value="MetI-like_sf"/>
</dbReference>
<evidence type="ECO:0000313" key="9">
    <source>
        <dbReference type="EMBL" id="MEI1248946.1"/>
    </source>
</evidence>
<feature type="transmembrane region" description="Helical" evidence="7">
    <location>
        <begin position="215"/>
        <end position="237"/>
    </location>
</feature>
<feature type="transmembrane region" description="Helical" evidence="7">
    <location>
        <begin position="184"/>
        <end position="203"/>
    </location>
</feature>
<evidence type="ECO:0000256" key="2">
    <source>
        <dbReference type="ARBA" id="ARBA00010072"/>
    </source>
</evidence>
<feature type="transmembrane region" description="Helical" evidence="7">
    <location>
        <begin position="21"/>
        <end position="42"/>
    </location>
</feature>
<dbReference type="Pfam" id="PF00528">
    <property type="entry name" value="BPD_transp_1"/>
    <property type="match status" value="1"/>
</dbReference>
<dbReference type="RefSeq" id="WP_264396560.1">
    <property type="nucleotide sequence ID" value="NZ_JBAMYB010000006.1"/>
</dbReference>
<dbReference type="PANTHER" id="PTHR30614">
    <property type="entry name" value="MEMBRANE COMPONENT OF AMINO ACID ABC TRANSPORTER"/>
    <property type="match status" value="1"/>
</dbReference>
<dbReference type="Proteomes" id="UP001531129">
    <property type="component" value="Unassembled WGS sequence"/>
</dbReference>
<comment type="subcellular location">
    <subcellularLocation>
        <location evidence="1 7">Cell membrane</location>
        <topology evidence="1 7">Multi-pass membrane protein</topology>
    </subcellularLocation>
</comment>
<dbReference type="InterPro" id="IPR000515">
    <property type="entry name" value="MetI-like"/>
</dbReference>
<feature type="transmembrane region" description="Helical" evidence="7">
    <location>
        <begin position="83"/>
        <end position="115"/>
    </location>
</feature>
<reference evidence="9 10" key="1">
    <citation type="submission" date="2024-01" db="EMBL/GenBank/DDBJ databases">
        <title>Draft genome sequences of three bacterial strains isolated from Acacia saligna represent a potential new species within the genus Rhizobium.</title>
        <authorList>
            <person name="Tambong J.T."/>
            <person name="Mnasri B."/>
        </authorList>
    </citation>
    <scope>NUCLEOTIDE SEQUENCE [LARGE SCALE GENOMIC DNA]</scope>
    <source>
        <strain evidence="9 10">1AS12I</strain>
    </source>
</reference>
<protein>
    <submittedName>
        <fullName evidence="9">ABC transporter permease subunit</fullName>
    </submittedName>
</protein>
<comment type="caution">
    <text evidence="9">The sequence shown here is derived from an EMBL/GenBank/DDBJ whole genome shotgun (WGS) entry which is preliminary data.</text>
</comment>
<comment type="similarity">
    <text evidence="2">Belongs to the binding-protein-dependent transport system permease family. HisMQ subfamily.</text>
</comment>
<keyword evidence="10" id="KW-1185">Reference proteome</keyword>
<keyword evidence="5 7" id="KW-1133">Transmembrane helix</keyword>
<sequence>MDAQHYRATHPGARSETKKSDLGGIAAQVTLAICLAAAGWYVTSTTLHNLSTRGITTGFNFLGRPAGFDVAFSLVPFSSASPIWMALVVGITNTLFLAVMAAVFGTLLGLGVVALRLSPSPAASKLAAGYIGLFRNTPVLLHLSFWYFAVFSALPGVREGFSTGNVAFLNNRGLFLPAPVADNWVWALACLAALLPVVVARQVGGQHPTSTFARLDLSLIGGGLLFCLVIALGVQSWDLPVPAGLGIRGGLLVIPELLAVLVAMSIYSSAFIAELLRGAIRSIDTGQTEAAQALGLTRNVVARHVIIPQAIRLVIPPLTNQYVNMIKQTAIVASIAFPDLMLIFGKTVLTQTGQAIECLTIVTAVYLSISLACSGLMHAYSRALNAQGVRR</sequence>
<dbReference type="EMBL" id="JBAMYC010000006">
    <property type="protein sequence ID" value="MEI1248946.1"/>
    <property type="molecule type" value="Genomic_DNA"/>
</dbReference>
<name>A0ABU8CKD1_9HYPH</name>